<keyword evidence="4" id="KW-1185">Reference proteome</keyword>
<proteinExistence type="inferred from homology"/>
<evidence type="ECO:0000313" key="4">
    <source>
        <dbReference type="Proteomes" id="UP000433406"/>
    </source>
</evidence>
<dbReference type="GO" id="GO:0016491">
    <property type="term" value="F:oxidoreductase activity"/>
    <property type="evidence" value="ECO:0007669"/>
    <property type="project" value="UniProtKB-KW"/>
</dbReference>
<dbReference type="CDD" id="cd05233">
    <property type="entry name" value="SDR_c"/>
    <property type="match status" value="1"/>
</dbReference>
<dbReference type="Pfam" id="PF00106">
    <property type="entry name" value="adh_short"/>
    <property type="match status" value="1"/>
</dbReference>
<dbReference type="AlphaFoldDB" id="A0A6I3JFW1"/>
<dbReference type="Proteomes" id="UP000433406">
    <property type="component" value="Unassembled WGS sequence"/>
</dbReference>
<protein>
    <submittedName>
        <fullName evidence="3">SDR family NAD(P)-dependent oxidoreductase</fullName>
    </submittedName>
</protein>
<accession>A0A6I3JFW1</accession>
<dbReference type="PANTHER" id="PTHR44196">
    <property type="entry name" value="DEHYDROGENASE/REDUCTASE SDR FAMILY MEMBER 7B"/>
    <property type="match status" value="1"/>
</dbReference>
<dbReference type="EMBL" id="WLCI01000019">
    <property type="protein sequence ID" value="MTB97009.1"/>
    <property type="molecule type" value="Genomic_DNA"/>
</dbReference>
<comment type="caution">
    <text evidence="3">The sequence shown here is derived from an EMBL/GenBank/DDBJ whole genome shotgun (WGS) entry which is preliminary data.</text>
</comment>
<reference evidence="3 4" key="1">
    <citation type="submission" date="2019-10" db="EMBL/GenBank/DDBJ databases">
        <title>Nocardioides novel species isolated from the excrement of Marmot.</title>
        <authorList>
            <person name="Zhang G."/>
        </authorList>
    </citation>
    <scope>NUCLEOTIDE SEQUENCE [LARGE SCALE GENOMIC DNA]</scope>
    <source>
        <strain evidence="4">zg-579</strain>
    </source>
</reference>
<dbReference type="InterPro" id="IPR036291">
    <property type="entry name" value="NAD(P)-bd_dom_sf"/>
</dbReference>
<keyword evidence="2" id="KW-0560">Oxidoreductase</keyword>
<dbReference type="InterPro" id="IPR002347">
    <property type="entry name" value="SDR_fam"/>
</dbReference>
<evidence type="ECO:0000313" key="3">
    <source>
        <dbReference type="EMBL" id="MTB97009.1"/>
    </source>
</evidence>
<comment type="similarity">
    <text evidence="1">Belongs to the short-chain dehydrogenases/reductases (SDR) family.</text>
</comment>
<dbReference type="SUPFAM" id="SSF51735">
    <property type="entry name" value="NAD(P)-binding Rossmann-fold domains"/>
    <property type="match status" value="1"/>
</dbReference>
<name>A0A6I3JFW1_9ACTN</name>
<dbReference type="PANTHER" id="PTHR44196:SF1">
    <property type="entry name" value="DEHYDROGENASE_REDUCTASE SDR FAMILY MEMBER 7B"/>
    <property type="match status" value="1"/>
</dbReference>
<dbReference type="PRINTS" id="PR00081">
    <property type="entry name" value="GDHRDH"/>
</dbReference>
<gene>
    <name evidence="3" type="ORF">GGQ22_18205</name>
</gene>
<dbReference type="GO" id="GO:0016020">
    <property type="term" value="C:membrane"/>
    <property type="evidence" value="ECO:0007669"/>
    <property type="project" value="TreeGrafter"/>
</dbReference>
<evidence type="ECO:0000256" key="2">
    <source>
        <dbReference type="ARBA" id="ARBA00023002"/>
    </source>
</evidence>
<dbReference type="Gene3D" id="3.40.50.720">
    <property type="entry name" value="NAD(P)-binding Rossmann-like Domain"/>
    <property type="match status" value="1"/>
</dbReference>
<evidence type="ECO:0000256" key="1">
    <source>
        <dbReference type="ARBA" id="ARBA00006484"/>
    </source>
</evidence>
<organism evidence="3 4">
    <name type="scientific">Nocardioides marmotae</name>
    <dbReference type="NCBI Taxonomy" id="2663857"/>
    <lineage>
        <taxon>Bacteria</taxon>
        <taxon>Bacillati</taxon>
        <taxon>Actinomycetota</taxon>
        <taxon>Actinomycetes</taxon>
        <taxon>Propionibacteriales</taxon>
        <taxon>Nocardioidaceae</taxon>
        <taxon>Nocardioides</taxon>
    </lineage>
</organism>
<sequence length="187" mass="19726">MLAGGVPEVVVHNAGAGRWLAVDETPEGEAATMMAVPYLAAFELTRALTPAMIARGRGRHVYMTSVSAFLHVPGAAGYSAARWAVRGLAGQVRADLRGTGVGVTLLAPAEVDSPYFDHNPGTRERIPRATVLMGGRTSTTTIARLGADAVEAGRRTAILPRQAALVVRTTPPPVLCWLAARTGWRHP</sequence>